<dbReference type="PROSITE" id="PS50157">
    <property type="entry name" value="ZINC_FINGER_C2H2_2"/>
    <property type="match status" value="1"/>
</dbReference>
<feature type="domain" description="C2H2-type" evidence="2">
    <location>
        <begin position="50"/>
        <end position="73"/>
    </location>
</feature>
<feature type="non-terminal residue" evidence="3">
    <location>
        <position position="1"/>
    </location>
</feature>
<dbReference type="GO" id="GO:0008270">
    <property type="term" value="F:zinc ion binding"/>
    <property type="evidence" value="ECO:0007669"/>
    <property type="project" value="UniProtKB-KW"/>
</dbReference>
<keyword evidence="4" id="KW-1185">Reference proteome</keyword>
<organism evidence="3 4">
    <name type="scientific">Suillus luteus UH-Slu-Lm8-n1</name>
    <dbReference type="NCBI Taxonomy" id="930992"/>
    <lineage>
        <taxon>Eukaryota</taxon>
        <taxon>Fungi</taxon>
        <taxon>Dikarya</taxon>
        <taxon>Basidiomycota</taxon>
        <taxon>Agaricomycotina</taxon>
        <taxon>Agaricomycetes</taxon>
        <taxon>Agaricomycetidae</taxon>
        <taxon>Boletales</taxon>
        <taxon>Suillineae</taxon>
        <taxon>Suillaceae</taxon>
        <taxon>Suillus</taxon>
    </lineage>
</organism>
<dbReference type="AlphaFoldDB" id="A0A0D0AD32"/>
<protein>
    <recommendedName>
        <fullName evidence="2">C2H2-type domain-containing protein</fullName>
    </recommendedName>
</protein>
<reference evidence="3 4" key="1">
    <citation type="submission" date="2014-04" db="EMBL/GenBank/DDBJ databases">
        <authorList>
            <consortium name="DOE Joint Genome Institute"/>
            <person name="Kuo A."/>
            <person name="Ruytinx J."/>
            <person name="Rineau F."/>
            <person name="Colpaert J."/>
            <person name="Kohler A."/>
            <person name="Nagy L.G."/>
            <person name="Floudas D."/>
            <person name="Copeland A."/>
            <person name="Barry K.W."/>
            <person name="Cichocki N."/>
            <person name="Veneault-Fourrey C."/>
            <person name="LaButti K."/>
            <person name="Lindquist E.A."/>
            <person name="Lipzen A."/>
            <person name="Lundell T."/>
            <person name="Morin E."/>
            <person name="Murat C."/>
            <person name="Sun H."/>
            <person name="Tunlid A."/>
            <person name="Henrissat B."/>
            <person name="Grigoriev I.V."/>
            <person name="Hibbett D.S."/>
            <person name="Martin F."/>
            <person name="Nordberg H.P."/>
            <person name="Cantor M.N."/>
            <person name="Hua S.X."/>
        </authorList>
    </citation>
    <scope>NUCLEOTIDE SEQUENCE [LARGE SCALE GENOMIC DNA]</scope>
    <source>
        <strain evidence="3 4">UH-Slu-Lm8-n1</strain>
    </source>
</reference>
<evidence type="ECO:0000313" key="3">
    <source>
        <dbReference type="EMBL" id="KIK48150.1"/>
    </source>
</evidence>
<dbReference type="InterPro" id="IPR036236">
    <property type="entry name" value="Znf_C2H2_sf"/>
</dbReference>
<accession>A0A0D0AD32</accession>
<gene>
    <name evidence="3" type="ORF">CY34DRAFT_65780</name>
</gene>
<evidence type="ECO:0000259" key="2">
    <source>
        <dbReference type="PROSITE" id="PS50157"/>
    </source>
</evidence>
<dbReference type="Gene3D" id="3.30.160.60">
    <property type="entry name" value="Classic Zinc Finger"/>
    <property type="match status" value="1"/>
</dbReference>
<proteinExistence type="predicted"/>
<dbReference type="EMBL" id="KN835140">
    <property type="protein sequence ID" value="KIK48150.1"/>
    <property type="molecule type" value="Genomic_DNA"/>
</dbReference>
<keyword evidence="1" id="KW-0863">Zinc-finger</keyword>
<dbReference type="InterPro" id="IPR013087">
    <property type="entry name" value="Znf_C2H2_type"/>
</dbReference>
<keyword evidence="1" id="KW-0479">Metal-binding</keyword>
<sequence>GHELPAHLKGHGIQGTDKLRFSCKWNSCGVELNRENVVRHVKEKHLVINYACDICNQTFTRKYNLFTHCKKCH</sequence>
<dbReference type="HOGENOM" id="CLU_126337_0_1_1"/>
<evidence type="ECO:0000256" key="1">
    <source>
        <dbReference type="PROSITE-ProRule" id="PRU00042"/>
    </source>
</evidence>
<dbReference type="STRING" id="930992.A0A0D0AD32"/>
<reference evidence="4" key="2">
    <citation type="submission" date="2015-01" db="EMBL/GenBank/DDBJ databases">
        <title>Evolutionary Origins and Diversification of the Mycorrhizal Mutualists.</title>
        <authorList>
            <consortium name="DOE Joint Genome Institute"/>
            <consortium name="Mycorrhizal Genomics Consortium"/>
            <person name="Kohler A."/>
            <person name="Kuo A."/>
            <person name="Nagy L.G."/>
            <person name="Floudas D."/>
            <person name="Copeland A."/>
            <person name="Barry K.W."/>
            <person name="Cichocki N."/>
            <person name="Veneault-Fourrey C."/>
            <person name="LaButti K."/>
            <person name="Lindquist E.A."/>
            <person name="Lipzen A."/>
            <person name="Lundell T."/>
            <person name="Morin E."/>
            <person name="Murat C."/>
            <person name="Riley R."/>
            <person name="Ohm R."/>
            <person name="Sun H."/>
            <person name="Tunlid A."/>
            <person name="Henrissat B."/>
            <person name="Grigoriev I.V."/>
            <person name="Hibbett D.S."/>
            <person name="Martin F."/>
        </authorList>
    </citation>
    <scope>NUCLEOTIDE SEQUENCE [LARGE SCALE GENOMIC DNA]</scope>
    <source>
        <strain evidence="4">UH-Slu-Lm8-n1</strain>
    </source>
</reference>
<keyword evidence="1" id="KW-0862">Zinc</keyword>
<dbReference type="SMART" id="SM00355">
    <property type="entry name" value="ZnF_C2H2"/>
    <property type="match status" value="2"/>
</dbReference>
<evidence type="ECO:0000313" key="4">
    <source>
        <dbReference type="Proteomes" id="UP000054485"/>
    </source>
</evidence>
<dbReference type="PROSITE" id="PS00028">
    <property type="entry name" value="ZINC_FINGER_C2H2_1"/>
    <property type="match status" value="1"/>
</dbReference>
<name>A0A0D0AD32_9AGAM</name>
<dbReference type="Proteomes" id="UP000054485">
    <property type="component" value="Unassembled WGS sequence"/>
</dbReference>
<dbReference type="SUPFAM" id="SSF57667">
    <property type="entry name" value="beta-beta-alpha zinc fingers"/>
    <property type="match status" value="1"/>
</dbReference>
<feature type="non-terminal residue" evidence="3">
    <location>
        <position position="73"/>
    </location>
</feature>
<dbReference type="OrthoDB" id="2646875at2759"/>
<dbReference type="InParanoid" id="A0A0D0AD32"/>